<gene>
    <name evidence="2" type="ORF">Sradi_3280400</name>
</gene>
<reference evidence="2" key="2">
    <citation type="journal article" date="2024" name="Plant">
        <title>Genomic evolution and insights into agronomic trait innovations of Sesamum species.</title>
        <authorList>
            <person name="Miao H."/>
            <person name="Wang L."/>
            <person name="Qu L."/>
            <person name="Liu H."/>
            <person name="Sun Y."/>
            <person name="Le M."/>
            <person name="Wang Q."/>
            <person name="Wei S."/>
            <person name="Zheng Y."/>
            <person name="Lin W."/>
            <person name="Duan Y."/>
            <person name="Cao H."/>
            <person name="Xiong S."/>
            <person name="Wang X."/>
            <person name="Wei L."/>
            <person name="Li C."/>
            <person name="Ma Q."/>
            <person name="Ju M."/>
            <person name="Zhao R."/>
            <person name="Li G."/>
            <person name="Mu C."/>
            <person name="Tian Q."/>
            <person name="Mei H."/>
            <person name="Zhang T."/>
            <person name="Gao T."/>
            <person name="Zhang H."/>
        </authorList>
    </citation>
    <scope>NUCLEOTIDE SEQUENCE</scope>
    <source>
        <strain evidence="2">G02</strain>
    </source>
</reference>
<proteinExistence type="predicted"/>
<evidence type="ECO:0000313" key="2">
    <source>
        <dbReference type="EMBL" id="KAL0373647.1"/>
    </source>
</evidence>
<dbReference type="InterPro" id="IPR051320">
    <property type="entry name" value="Viral_Replic_Matur_Polypro"/>
</dbReference>
<evidence type="ECO:0000259" key="1">
    <source>
        <dbReference type="Pfam" id="PF17919"/>
    </source>
</evidence>
<feature type="domain" description="Reverse transcriptase/retrotransposon-derived protein RNase H-like" evidence="1">
    <location>
        <begin position="49"/>
        <end position="143"/>
    </location>
</feature>
<dbReference type="SUPFAM" id="SSF56672">
    <property type="entry name" value="DNA/RNA polymerases"/>
    <property type="match status" value="1"/>
</dbReference>
<reference evidence="2" key="1">
    <citation type="submission" date="2020-06" db="EMBL/GenBank/DDBJ databases">
        <authorList>
            <person name="Li T."/>
            <person name="Hu X."/>
            <person name="Zhang T."/>
            <person name="Song X."/>
            <person name="Zhang H."/>
            <person name="Dai N."/>
            <person name="Sheng W."/>
            <person name="Hou X."/>
            <person name="Wei L."/>
        </authorList>
    </citation>
    <scope>NUCLEOTIDE SEQUENCE</scope>
    <source>
        <strain evidence="2">G02</strain>
        <tissue evidence="2">Leaf</tissue>
    </source>
</reference>
<dbReference type="PANTHER" id="PTHR33064">
    <property type="entry name" value="POL PROTEIN"/>
    <property type="match status" value="1"/>
</dbReference>
<comment type="caution">
    <text evidence="2">The sequence shown here is derived from an EMBL/GenBank/DDBJ whole genome shotgun (WGS) entry which is preliminary data.</text>
</comment>
<dbReference type="EMBL" id="JACGWJ010000014">
    <property type="protein sequence ID" value="KAL0373647.1"/>
    <property type="molecule type" value="Genomic_DNA"/>
</dbReference>
<sequence>MHAQLVNPTSVKALREFLGLIGYYRKSIRGYGLISKPLTSLLKKDAFEWNPEAKMAFNQLKEVMTTAPVLAMLDFSQPFVVETNACGKGIGAVLMQGGKPNAYLSKALAAKNMGMCTYKKEFLALLLAVTKWMHYLQGNHFIIRTDQKSLKHIPARPKD</sequence>
<dbReference type="Gene3D" id="3.10.20.370">
    <property type="match status" value="1"/>
</dbReference>
<dbReference type="AlphaFoldDB" id="A0AAW2R0C4"/>
<dbReference type="InterPro" id="IPR043128">
    <property type="entry name" value="Rev_trsase/Diguanyl_cyclase"/>
</dbReference>
<name>A0AAW2R0C4_SESRA</name>
<dbReference type="InterPro" id="IPR043502">
    <property type="entry name" value="DNA/RNA_pol_sf"/>
</dbReference>
<organism evidence="2">
    <name type="scientific">Sesamum radiatum</name>
    <name type="common">Black benniseed</name>
    <dbReference type="NCBI Taxonomy" id="300843"/>
    <lineage>
        <taxon>Eukaryota</taxon>
        <taxon>Viridiplantae</taxon>
        <taxon>Streptophyta</taxon>
        <taxon>Embryophyta</taxon>
        <taxon>Tracheophyta</taxon>
        <taxon>Spermatophyta</taxon>
        <taxon>Magnoliopsida</taxon>
        <taxon>eudicotyledons</taxon>
        <taxon>Gunneridae</taxon>
        <taxon>Pentapetalae</taxon>
        <taxon>asterids</taxon>
        <taxon>lamiids</taxon>
        <taxon>Lamiales</taxon>
        <taxon>Pedaliaceae</taxon>
        <taxon>Sesamum</taxon>
    </lineage>
</organism>
<dbReference type="FunFam" id="3.30.70.270:FF:000020">
    <property type="entry name" value="Transposon Tf2-6 polyprotein-like Protein"/>
    <property type="match status" value="1"/>
</dbReference>
<protein>
    <submittedName>
        <fullName evidence="2">Mitochondrial protein</fullName>
    </submittedName>
</protein>
<accession>A0AAW2R0C4</accession>
<dbReference type="PANTHER" id="PTHR33064:SF40">
    <property type="entry name" value="REVERSE TRANSCRIPTASE_RETROTRANSPOSON-DERIVED PROTEIN RNASE H-LIKE DOMAIN-CONTAINING PROTEIN"/>
    <property type="match status" value="1"/>
</dbReference>
<dbReference type="Gene3D" id="3.30.70.270">
    <property type="match status" value="1"/>
</dbReference>
<dbReference type="InterPro" id="IPR041577">
    <property type="entry name" value="RT_RNaseH_2"/>
</dbReference>
<dbReference type="Pfam" id="PF17919">
    <property type="entry name" value="RT_RNaseH_2"/>
    <property type="match status" value="1"/>
</dbReference>